<feature type="non-terminal residue" evidence="1">
    <location>
        <position position="1"/>
    </location>
</feature>
<name>D1CSM1_9HYPH</name>
<dbReference type="AlphaFoldDB" id="D1CSM1"/>
<accession>D1CSM1</accession>
<sequence>RCFRGSALLFRPTAHPRFHARRDRDLSKTKKLRSIRRVKGVDKRETSLFAYNHRAWFMCLDFGVSVNSDD</sequence>
<protein>
    <submittedName>
        <fullName evidence="1">Uncharacterized protein</fullName>
    </submittedName>
</protein>
<proteinExistence type="predicted"/>
<reference evidence="1" key="1">
    <citation type="submission" date="2006-02" db="EMBL/GenBank/DDBJ databases">
        <title>Sampling the accessory genome of the Sinorhizobium genus by suppressive subtractive hybridization.</title>
        <authorList>
            <person name="Moulin L."/>
            <person name="Ghazoui Z."/>
            <person name="Young P."/>
        </authorList>
    </citation>
    <scope>NUCLEOTIDE SEQUENCE</scope>
    <source>
        <strain evidence="1">LMG14919</strain>
    </source>
</reference>
<dbReference type="EMBL" id="DQ403344">
    <property type="protein sequence ID" value="ABD74825.1"/>
    <property type="molecule type" value="Genomic_DNA"/>
</dbReference>
<evidence type="ECO:0000313" key="1">
    <source>
        <dbReference type="EMBL" id="ABD74825.1"/>
    </source>
</evidence>
<organism evidence="1">
    <name type="scientific">Sinorhizobium arboris</name>
    <dbReference type="NCBI Taxonomy" id="76745"/>
    <lineage>
        <taxon>Bacteria</taxon>
        <taxon>Pseudomonadati</taxon>
        <taxon>Pseudomonadota</taxon>
        <taxon>Alphaproteobacteria</taxon>
        <taxon>Hyphomicrobiales</taxon>
        <taxon>Rhizobiaceae</taxon>
        <taxon>Sinorhizobium/Ensifer group</taxon>
        <taxon>Sinorhizobium</taxon>
    </lineage>
</organism>